<proteinExistence type="predicted"/>
<keyword evidence="2" id="KW-1185">Reference proteome</keyword>
<protein>
    <submittedName>
        <fullName evidence="1">Uncharacterized protein</fullName>
    </submittedName>
</protein>
<dbReference type="Proteomes" id="UP001589776">
    <property type="component" value="Unassembled WGS sequence"/>
</dbReference>
<comment type="caution">
    <text evidence="1">The sequence shown here is derived from an EMBL/GenBank/DDBJ whole genome shotgun (WGS) entry which is preliminary data.</text>
</comment>
<reference evidence="1 2" key="1">
    <citation type="submission" date="2024-09" db="EMBL/GenBank/DDBJ databases">
        <authorList>
            <person name="Sun Q."/>
            <person name="Mori K."/>
        </authorList>
    </citation>
    <scope>NUCLEOTIDE SEQUENCE [LARGE SCALE GENOMIC DNA]</scope>
    <source>
        <strain evidence="1 2">CCM 7759</strain>
    </source>
</reference>
<accession>A0ABV6DS11</accession>
<evidence type="ECO:0000313" key="1">
    <source>
        <dbReference type="EMBL" id="MFC0215443.1"/>
    </source>
</evidence>
<name>A0ABV6DS11_9BACL</name>
<sequence>MHAAEAILAAGGAADCRLVQVGSPRCAVAEPLQARTAYLYAARRAGKPADPVCRLGTWGGWERTAAGWLRWNRLKYAPKVRTPLHIKGGHADYFREGEWYRAAADAPLNLQVTVDAMWATLTEPLPAARDETILSGMDV</sequence>
<dbReference type="RefSeq" id="WP_377472889.1">
    <property type="nucleotide sequence ID" value="NZ_JBHLWN010000097.1"/>
</dbReference>
<evidence type="ECO:0000313" key="2">
    <source>
        <dbReference type="Proteomes" id="UP001589776"/>
    </source>
</evidence>
<gene>
    <name evidence="1" type="ORF">ACFFK0_23910</name>
</gene>
<dbReference type="EMBL" id="JBHLWN010000097">
    <property type="protein sequence ID" value="MFC0215443.1"/>
    <property type="molecule type" value="Genomic_DNA"/>
</dbReference>
<organism evidence="1 2">
    <name type="scientific">Paenibacillus chartarius</name>
    <dbReference type="NCBI Taxonomy" id="747481"/>
    <lineage>
        <taxon>Bacteria</taxon>
        <taxon>Bacillati</taxon>
        <taxon>Bacillota</taxon>
        <taxon>Bacilli</taxon>
        <taxon>Bacillales</taxon>
        <taxon>Paenibacillaceae</taxon>
        <taxon>Paenibacillus</taxon>
    </lineage>
</organism>